<organism evidence="1 2">
    <name type="scientific">Cetraspora pellucida</name>
    <dbReference type="NCBI Taxonomy" id="1433469"/>
    <lineage>
        <taxon>Eukaryota</taxon>
        <taxon>Fungi</taxon>
        <taxon>Fungi incertae sedis</taxon>
        <taxon>Mucoromycota</taxon>
        <taxon>Glomeromycotina</taxon>
        <taxon>Glomeromycetes</taxon>
        <taxon>Diversisporales</taxon>
        <taxon>Gigasporaceae</taxon>
        <taxon>Cetraspora</taxon>
    </lineage>
</organism>
<evidence type="ECO:0000313" key="1">
    <source>
        <dbReference type="EMBL" id="CAG8711011.1"/>
    </source>
</evidence>
<accession>A0ACA9PKD6</accession>
<name>A0ACA9PKD6_9GLOM</name>
<feature type="non-terminal residue" evidence="1">
    <location>
        <position position="92"/>
    </location>
</feature>
<dbReference type="EMBL" id="CAJVPW010026023">
    <property type="protein sequence ID" value="CAG8711011.1"/>
    <property type="molecule type" value="Genomic_DNA"/>
</dbReference>
<gene>
    <name evidence="1" type="ORF">SPELUC_LOCUS11815</name>
</gene>
<proteinExistence type="predicted"/>
<evidence type="ECO:0000313" key="2">
    <source>
        <dbReference type="Proteomes" id="UP000789366"/>
    </source>
</evidence>
<keyword evidence="2" id="KW-1185">Reference proteome</keyword>
<comment type="caution">
    <text evidence="1">The sequence shown here is derived from an EMBL/GenBank/DDBJ whole genome shotgun (WGS) entry which is preliminary data.</text>
</comment>
<dbReference type="Proteomes" id="UP000789366">
    <property type="component" value="Unassembled WGS sequence"/>
</dbReference>
<sequence>MSFKLYVIKKHAESKDHADLYEQNEIIKVLHSHVLSLMKIVYCMTRNNIALNKFEQLVHLGYAIESPNLISKNNSIIYKNRISRRELLSAIS</sequence>
<reference evidence="1" key="1">
    <citation type="submission" date="2021-06" db="EMBL/GenBank/DDBJ databases">
        <authorList>
            <person name="Kallberg Y."/>
            <person name="Tangrot J."/>
            <person name="Rosling A."/>
        </authorList>
    </citation>
    <scope>NUCLEOTIDE SEQUENCE</scope>
    <source>
        <strain evidence="1">28 12/20/2015</strain>
    </source>
</reference>
<protein>
    <submittedName>
        <fullName evidence="1">7667_t:CDS:1</fullName>
    </submittedName>
</protein>